<dbReference type="CDD" id="cd00093">
    <property type="entry name" value="HTH_XRE"/>
    <property type="match status" value="1"/>
</dbReference>
<evidence type="ECO:0000259" key="3">
    <source>
        <dbReference type="PROSITE" id="PS50943"/>
    </source>
</evidence>
<keyword evidence="2" id="KW-0238">DNA-binding</keyword>
<dbReference type="Pfam" id="PF01381">
    <property type="entry name" value="HTH_3"/>
    <property type="match status" value="1"/>
</dbReference>
<dbReference type="SMART" id="SM00530">
    <property type="entry name" value="HTH_XRE"/>
    <property type="match status" value="1"/>
</dbReference>
<evidence type="ECO:0000313" key="5">
    <source>
        <dbReference type="Proteomes" id="UP000189021"/>
    </source>
</evidence>
<reference evidence="4 5" key="1">
    <citation type="journal article" date="2017" name="Genome Announc.">
        <title>Draft Genome Sequences of Salinivibrio proteolyticus, Salinivibrio sharmensis, Salinivibrio siamensis, Salinivibrio costicola subsp. alcaliphilus, Salinivibrio costicola subsp. vallismortis, and 29 New Isolates Belonging to the Genus Salinivibrio.</title>
        <authorList>
            <person name="Lopez-Hermoso C."/>
            <person name="de la Haba R.R."/>
            <person name="Sanchez-Porro C."/>
            <person name="Bayliss S.C."/>
            <person name="Feil E.J."/>
            <person name="Ventosa A."/>
        </authorList>
    </citation>
    <scope>NUCLEOTIDE SEQUENCE [LARGE SCALE GENOMIC DNA]</scope>
    <source>
        <strain evidence="4 5">AL184</strain>
    </source>
</reference>
<dbReference type="Gene3D" id="1.10.10.2910">
    <property type="match status" value="1"/>
</dbReference>
<feature type="domain" description="HTH cro/C1-type" evidence="3">
    <location>
        <begin position="19"/>
        <end position="73"/>
    </location>
</feature>
<organism evidence="4 5">
    <name type="scientific">Salinivibrio kushneri</name>
    <dbReference type="NCBI Taxonomy" id="1908198"/>
    <lineage>
        <taxon>Bacteria</taxon>
        <taxon>Pseudomonadati</taxon>
        <taxon>Pseudomonadota</taxon>
        <taxon>Gammaproteobacteria</taxon>
        <taxon>Vibrionales</taxon>
        <taxon>Vibrionaceae</taxon>
        <taxon>Salinivibrio</taxon>
    </lineage>
</organism>
<dbReference type="PANTHER" id="PTHR36924">
    <property type="entry name" value="ANTITOXIN HIGA-1"/>
    <property type="match status" value="1"/>
</dbReference>
<dbReference type="Gene3D" id="1.10.260.40">
    <property type="entry name" value="lambda repressor-like DNA-binding domains"/>
    <property type="match status" value="1"/>
</dbReference>
<dbReference type="InterPro" id="IPR010359">
    <property type="entry name" value="IrrE_HExxH"/>
</dbReference>
<dbReference type="RefSeq" id="WP_077599384.1">
    <property type="nucleotide sequence ID" value="NZ_CP040022.1"/>
</dbReference>
<dbReference type="Pfam" id="PF06114">
    <property type="entry name" value="Peptidase_M78"/>
    <property type="match status" value="1"/>
</dbReference>
<dbReference type="GO" id="GO:0003677">
    <property type="term" value="F:DNA binding"/>
    <property type="evidence" value="ECO:0007669"/>
    <property type="project" value="UniProtKB-KW"/>
</dbReference>
<comment type="similarity">
    <text evidence="1">Belongs to the short-chain fatty acyl-CoA assimilation regulator (ScfR) family.</text>
</comment>
<comment type="caution">
    <text evidence="4">The sequence shown here is derived from an EMBL/GenBank/DDBJ whole genome shotgun (WGS) entry which is preliminary data.</text>
</comment>
<dbReference type="InterPro" id="IPR013430">
    <property type="entry name" value="Toxin_antidote_HigA"/>
</dbReference>
<dbReference type="Proteomes" id="UP000189021">
    <property type="component" value="Unassembled WGS sequence"/>
</dbReference>
<dbReference type="InterPro" id="IPR010982">
    <property type="entry name" value="Lambda_DNA-bd_dom_sf"/>
</dbReference>
<evidence type="ECO:0000256" key="1">
    <source>
        <dbReference type="ARBA" id="ARBA00007227"/>
    </source>
</evidence>
<dbReference type="SUPFAM" id="SSF47413">
    <property type="entry name" value="lambda repressor-like DNA-binding domains"/>
    <property type="match status" value="1"/>
</dbReference>
<dbReference type="InterPro" id="IPR001387">
    <property type="entry name" value="Cro/C1-type_HTH"/>
</dbReference>
<keyword evidence="5" id="KW-1185">Reference proteome</keyword>
<dbReference type="EMBL" id="MUEK01000003">
    <property type="protein sequence ID" value="OOE40753.1"/>
    <property type="molecule type" value="Genomic_DNA"/>
</dbReference>
<gene>
    <name evidence="4" type="ORF">BZG00_04940</name>
</gene>
<evidence type="ECO:0000256" key="2">
    <source>
        <dbReference type="ARBA" id="ARBA00023125"/>
    </source>
</evidence>
<dbReference type="PANTHER" id="PTHR36924:SF1">
    <property type="entry name" value="ANTITOXIN HIGA-1"/>
    <property type="match status" value="1"/>
</dbReference>
<dbReference type="NCBIfam" id="TIGR02607">
    <property type="entry name" value="antidote_HigA"/>
    <property type="match status" value="1"/>
</dbReference>
<sequence length="362" mass="41056">MMTEQAHMSDLAIPPGEYLEEVLEEMGVSQAELARRMGRPAQAINEILKGDKAITSETALQLEQVVGVPAHVWSNLESSYRLVIAKKVDEKKAEEEIDVVSSYPYLELSKLGLVQKTQSKIDRVKELRKFFGVSSLFNIGEVKEYAPAFRQVEKDSTSHEALAAWLRAGHIIASGKEVNELDLAKLNRCLTDIKALTFEADPNVMLDKLSSLLASCGVALVLIPHFPKTYTTGATFWIEKNKAVIMMSLRGSWSDIFWFSLMHEIGHILFHDKRATFLENGRSDRQYMKQEEEADLFAQETLIPKKEYENFVSACDFRRSSIEKFANKVGIFPGIVTGRLQFDGLLPHTAHHHRIRFKWKKA</sequence>
<protein>
    <submittedName>
        <fullName evidence="4">Addiction module antidote protein, HigA family</fullName>
    </submittedName>
</protein>
<accession>A0AB36JZS3</accession>
<proteinExistence type="inferred from homology"/>
<dbReference type="PROSITE" id="PS50943">
    <property type="entry name" value="HTH_CROC1"/>
    <property type="match status" value="1"/>
</dbReference>
<evidence type="ECO:0000313" key="4">
    <source>
        <dbReference type="EMBL" id="OOE40753.1"/>
    </source>
</evidence>
<dbReference type="AlphaFoldDB" id="A0AB36JZS3"/>
<name>A0AB36JZS3_9GAMM</name>